<dbReference type="Proteomes" id="UP001212498">
    <property type="component" value="Unassembled WGS sequence"/>
</dbReference>
<feature type="domain" description="Transcription regulator PadR N-terminal" evidence="1">
    <location>
        <begin position="13"/>
        <end position="87"/>
    </location>
</feature>
<name>A0ABT4T5U6_9ACTN</name>
<dbReference type="EMBL" id="JAPNUD010000113">
    <property type="protein sequence ID" value="MDA0644874.1"/>
    <property type="molecule type" value="Genomic_DNA"/>
</dbReference>
<comment type="caution">
    <text evidence="2">The sequence shown here is derived from an EMBL/GenBank/DDBJ whole genome shotgun (WGS) entry which is preliminary data.</text>
</comment>
<evidence type="ECO:0000259" key="1">
    <source>
        <dbReference type="Pfam" id="PF03551"/>
    </source>
</evidence>
<keyword evidence="3" id="KW-1185">Reference proteome</keyword>
<dbReference type="PANTHER" id="PTHR43252">
    <property type="entry name" value="TRANSCRIPTIONAL REGULATOR YQJI"/>
    <property type="match status" value="1"/>
</dbReference>
<accession>A0ABT4T5U6</accession>
<dbReference type="Pfam" id="PF03551">
    <property type="entry name" value="PadR"/>
    <property type="match status" value="1"/>
</dbReference>
<dbReference type="InterPro" id="IPR036388">
    <property type="entry name" value="WH-like_DNA-bd_sf"/>
</dbReference>
<dbReference type="SUPFAM" id="SSF46785">
    <property type="entry name" value="Winged helix' DNA-binding domain"/>
    <property type="match status" value="1"/>
</dbReference>
<organism evidence="2 3">
    <name type="scientific">Nonomuraea ferruginea</name>
    <dbReference type="NCBI Taxonomy" id="46174"/>
    <lineage>
        <taxon>Bacteria</taxon>
        <taxon>Bacillati</taxon>
        <taxon>Actinomycetota</taxon>
        <taxon>Actinomycetes</taxon>
        <taxon>Streptosporangiales</taxon>
        <taxon>Streptosporangiaceae</taxon>
        <taxon>Nonomuraea</taxon>
    </lineage>
</organism>
<dbReference type="InterPro" id="IPR036390">
    <property type="entry name" value="WH_DNA-bd_sf"/>
</dbReference>
<gene>
    <name evidence="2" type="ORF">OUY24_29975</name>
</gene>
<dbReference type="RefSeq" id="WP_246641318.1">
    <property type="nucleotide sequence ID" value="NZ_BAABFD010000042.1"/>
</dbReference>
<dbReference type="Gene3D" id="1.10.10.10">
    <property type="entry name" value="Winged helix-like DNA-binding domain superfamily/Winged helix DNA-binding domain"/>
    <property type="match status" value="1"/>
</dbReference>
<sequence length="200" mass="22556">MMARRHDLVGLTVLAMLSVRASHPYELHRFIVDTHKDYVTGLPRSLYHAVDRLAKDELITPAETGREGRRPERTVYEITDEGRQELTVRMRRLLEQPEPDRRTFVAAVSMIGVLAPEAALKALRTRTAALQGSIGGIDAHLATLAENGLPEMLMLELECDRALYGAELDWVRTVIGRIERGELDWSGTVKQSLMEQLLDE</sequence>
<dbReference type="PANTHER" id="PTHR43252:SF2">
    <property type="entry name" value="TRANSCRIPTION REGULATOR, PADR-LIKE FAMILY"/>
    <property type="match status" value="1"/>
</dbReference>
<protein>
    <submittedName>
        <fullName evidence="2">PadR family transcriptional regulator</fullName>
    </submittedName>
</protein>
<proteinExistence type="predicted"/>
<dbReference type="InterPro" id="IPR005149">
    <property type="entry name" value="Tscrpt_reg_PadR_N"/>
</dbReference>
<evidence type="ECO:0000313" key="2">
    <source>
        <dbReference type="EMBL" id="MDA0644874.1"/>
    </source>
</evidence>
<evidence type="ECO:0000313" key="3">
    <source>
        <dbReference type="Proteomes" id="UP001212498"/>
    </source>
</evidence>
<reference evidence="2 3" key="1">
    <citation type="submission" date="2022-11" db="EMBL/GenBank/DDBJ databases">
        <title>Nonomuraea corallina sp. nov., a new species of the genus Nonomuraea isolated from sea side sediment in Thai sea.</title>
        <authorList>
            <person name="Ngamcharungchit C."/>
            <person name="Matsumoto A."/>
            <person name="Suriyachadkun C."/>
            <person name="Panbangred W."/>
            <person name="Inahashi Y."/>
            <person name="Intra B."/>
        </authorList>
    </citation>
    <scope>NUCLEOTIDE SEQUENCE [LARGE SCALE GENOMIC DNA]</scope>
    <source>
        <strain evidence="2 3">DSM 43553</strain>
    </source>
</reference>